<dbReference type="Gene3D" id="3.60.21.10">
    <property type="match status" value="1"/>
</dbReference>
<dbReference type="RefSeq" id="WP_126673021.1">
    <property type="nucleotide sequence ID" value="NZ_RYZR01000003.1"/>
</dbReference>
<evidence type="ECO:0000313" key="3">
    <source>
        <dbReference type="Proteomes" id="UP000267077"/>
    </source>
</evidence>
<dbReference type="InterPro" id="IPR029052">
    <property type="entry name" value="Metallo-depent_PP-like"/>
</dbReference>
<dbReference type="InterPro" id="IPR052963">
    <property type="entry name" value="Pantetheine_PDE"/>
</dbReference>
<organism evidence="2 3">
    <name type="scientific">Dyella dinghuensis</name>
    <dbReference type="NCBI Taxonomy" id="1920169"/>
    <lineage>
        <taxon>Bacteria</taxon>
        <taxon>Pseudomonadati</taxon>
        <taxon>Pseudomonadota</taxon>
        <taxon>Gammaproteobacteria</taxon>
        <taxon>Lysobacterales</taxon>
        <taxon>Rhodanobacteraceae</taxon>
        <taxon>Dyella</taxon>
    </lineage>
</organism>
<dbReference type="SUPFAM" id="SSF56300">
    <property type="entry name" value="Metallo-dependent phosphatases"/>
    <property type="match status" value="1"/>
</dbReference>
<accession>A0A432LY32</accession>
<protein>
    <submittedName>
        <fullName evidence="2">Metallophosphoesterase</fullName>
    </submittedName>
</protein>
<dbReference type="InterPro" id="IPR004843">
    <property type="entry name" value="Calcineurin-like_PHP"/>
</dbReference>
<dbReference type="AlphaFoldDB" id="A0A432LY32"/>
<comment type="caution">
    <text evidence="2">The sequence shown here is derived from an EMBL/GenBank/DDBJ whole genome shotgun (WGS) entry which is preliminary data.</text>
</comment>
<name>A0A432LY32_9GAMM</name>
<dbReference type="Proteomes" id="UP000267077">
    <property type="component" value="Unassembled WGS sequence"/>
</dbReference>
<feature type="domain" description="Calcineurin-like phosphoesterase" evidence="1">
    <location>
        <begin position="1"/>
        <end position="220"/>
    </location>
</feature>
<evidence type="ECO:0000259" key="1">
    <source>
        <dbReference type="Pfam" id="PF00149"/>
    </source>
</evidence>
<reference evidence="2 3" key="1">
    <citation type="submission" date="2018-12" db="EMBL/GenBank/DDBJ databases">
        <title>Dyella dinghuensis sp. nov. DHOA06 and Dyella choica sp. nov. 4M-K27, isolated from forest soil.</title>
        <authorList>
            <person name="Qiu L.-H."/>
            <person name="Gao Z.-H."/>
        </authorList>
    </citation>
    <scope>NUCLEOTIDE SEQUENCE [LARGE SCALE GENOMIC DNA]</scope>
    <source>
        <strain evidence="2 3">DHOA06</strain>
    </source>
</reference>
<sequence>MRVFAVSDLHVDYEPNREWLGQLSSHDYNDDVLILAGDISDKLALIDECFALLTRRFGAVLYVPGNHDLWIHRSDAQDSFEKYITVRNTATHHGVHLTAFRRGDLAIVPLLGWYDYSFGDASDFLKSAWVDYRACRWPDGYDDAAITRFFTERNIAPSSHELDGAKKIITFSHFLPRIDLMPDRIPARHRKIYPVLGTTLLEKQLRQLGSCLHVYGHSHVNRHVTIDDVTYINNAFGYPAEAHFTARRLVHVHTAN</sequence>
<evidence type="ECO:0000313" key="2">
    <source>
        <dbReference type="EMBL" id="RUL66395.1"/>
    </source>
</evidence>
<dbReference type="EMBL" id="RYZR01000003">
    <property type="protein sequence ID" value="RUL66395.1"/>
    <property type="molecule type" value="Genomic_DNA"/>
</dbReference>
<proteinExistence type="predicted"/>
<dbReference type="CDD" id="cd00838">
    <property type="entry name" value="MPP_superfamily"/>
    <property type="match status" value="1"/>
</dbReference>
<dbReference type="PANTHER" id="PTHR36492:SF2">
    <property type="entry name" value="[ACYL-CARRIER-PROTEIN] PHOSPHODIESTERASE PPTH"/>
    <property type="match status" value="1"/>
</dbReference>
<dbReference type="Pfam" id="PF00149">
    <property type="entry name" value="Metallophos"/>
    <property type="match status" value="1"/>
</dbReference>
<gene>
    <name evidence="2" type="ORF">EKH79_06910</name>
</gene>
<dbReference type="GO" id="GO:0016787">
    <property type="term" value="F:hydrolase activity"/>
    <property type="evidence" value="ECO:0007669"/>
    <property type="project" value="InterPro"/>
</dbReference>
<keyword evidence="3" id="KW-1185">Reference proteome</keyword>
<dbReference type="OrthoDB" id="9013891at2"/>
<dbReference type="PANTHER" id="PTHR36492">
    <property type="match status" value="1"/>
</dbReference>